<dbReference type="Pfam" id="PF02308">
    <property type="entry name" value="MgtC"/>
    <property type="match status" value="1"/>
</dbReference>
<dbReference type="EMBL" id="DTFV01000100">
    <property type="protein sequence ID" value="HGI31015.1"/>
    <property type="molecule type" value="Genomic_DNA"/>
</dbReference>
<evidence type="ECO:0000256" key="5">
    <source>
        <dbReference type="ARBA" id="ARBA00022989"/>
    </source>
</evidence>
<evidence type="ECO:0000256" key="2">
    <source>
        <dbReference type="ARBA" id="ARBA00009298"/>
    </source>
</evidence>
<keyword evidence="4 7" id="KW-0812">Transmembrane</keyword>
<protein>
    <submittedName>
        <fullName evidence="9">ACT domain-containing protein</fullName>
    </submittedName>
</protein>
<dbReference type="SUPFAM" id="SSF55021">
    <property type="entry name" value="ACT-like"/>
    <property type="match status" value="1"/>
</dbReference>
<keyword evidence="5 7" id="KW-1133">Transmembrane helix</keyword>
<dbReference type="PRINTS" id="PR01837">
    <property type="entry name" value="MGTCSAPBPROT"/>
</dbReference>
<feature type="transmembrane region" description="Helical" evidence="7">
    <location>
        <begin position="102"/>
        <end position="134"/>
    </location>
</feature>
<dbReference type="PANTHER" id="PTHR33778">
    <property type="entry name" value="PROTEIN MGTC"/>
    <property type="match status" value="1"/>
</dbReference>
<gene>
    <name evidence="9" type="ORF">ENV30_06895</name>
</gene>
<comment type="caution">
    <text evidence="9">The sequence shown here is derived from an EMBL/GenBank/DDBJ whole genome shotgun (WGS) entry which is preliminary data.</text>
</comment>
<evidence type="ECO:0000259" key="8">
    <source>
        <dbReference type="PROSITE" id="PS51671"/>
    </source>
</evidence>
<comment type="subcellular location">
    <subcellularLocation>
        <location evidence="1">Cell membrane</location>
        <topology evidence="1">Multi-pass membrane protein</topology>
    </subcellularLocation>
</comment>
<evidence type="ECO:0000313" key="9">
    <source>
        <dbReference type="EMBL" id="HGI31015.1"/>
    </source>
</evidence>
<evidence type="ECO:0000256" key="1">
    <source>
        <dbReference type="ARBA" id="ARBA00004651"/>
    </source>
</evidence>
<comment type="similarity">
    <text evidence="2">Belongs to the MgtC/SapB family.</text>
</comment>
<dbReference type="InterPro" id="IPR045865">
    <property type="entry name" value="ACT-like_dom_sf"/>
</dbReference>
<dbReference type="Gene3D" id="3.30.70.260">
    <property type="match status" value="1"/>
</dbReference>
<proteinExistence type="inferred from homology"/>
<dbReference type="AlphaFoldDB" id="A0A7V3YH63"/>
<evidence type="ECO:0000256" key="6">
    <source>
        <dbReference type="ARBA" id="ARBA00023136"/>
    </source>
</evidence>
<evidence type="ECO:0000256" key="3">
    <source>
        <dbReference type="ARBA" id="ARBA00022475"/>
    </source>
</evidence>
<name>A0A7V3YH63_9BACT</name>
<dbReference type="PROSITE" id="PS51671">
    <property type="entry name" value="ACT"/>
    <property type="match status" value="1"/>
</dbReference>
<dbReference type="InterPro" id="IPR002912">
    <property type="entry name" value="ACT_dom"/>
</dbReference>
<reference evidence="9" key="1">
    <citation type="journal article" date="2020" name="mSystems">
        <title>Genome- and Community-Level Interaction Insights into Carbon Utilization and Element Cycling Functions of Hydrothermarchaeota in Hydrothermal Sediment.</title>
        <authorList>
            <person name="Zhou Z."/>
            <person name="Liu Y."/>
            <person name="Xu W."/>
            <person name="Pan J."/>
            <person name="Luo Z.H."/>
            <person name="Li M."/>
        </authorList>
    </citation>
    <scope>NUCLEOTIDE SEQUENCE [LARGE SCALE GENOMIC DNA]</scope>
    <source>
        <strain evidence="9">SpSt-747</strain>
    </source>
</reference>
<feature type="domain" description="ACT" evidence="8">
    <location>
        <begin position="149"/>
        <end position="221"/>
    </location>
</feature>
<dbReference type="InterPro" id="IPR003416">
    <property type="entry name" value="MgtC/SapB/SrpB/YhiD_fam"/>
</dbReference>
<dbReference type="InterPro" id="IPR049177">
    <property type="entry name" value="MgtC_SapB_SrpB_YhiD_N"/>
</dbReference>
<evidence type="ECO:0000256" key="4">
    <source>
        <dbReference type="ARBA" id="ARBA00022692"/>
    </source>
</evidence>
<feature type="transmembrane region" description="Helical" evidence="7">
    <location>
        <begin position="41"/>
        <end position="60"/>
    </location>
</feature>
<dbReference type="GO" id="GO:0005886">
    <property type="term" value="C:plasma membrane"/>
    <property type="evidence" value="ECO:0007669"/>
    <property type="project" value="UniProtKB-SubCell"/>
</dbReference>
<feature type="transmembrane region" description="Helical" evidence="7">
    <location>
        <begin position="72"/>
        <end position="90"/>
    </location>
</feature>
<dbReference type="Pfam" id="PF01842">
    <property type="entry name" value="ACT"/>
    <property type="match status" value="1"/>
</dbReference>
<organism evidence="9">
    <name type="scientific">Candidatus Caldatribacterium californiense</name>
    <dbReference type="NCBI Taxonomy" id="1454726"/>
    <lineage>
        <taxon>Bacteria</taxon>
        <taxon>Pseudomonadati</taxon>
        <taxon>Atribacterota</taxon>
        <taxon>Atribacteria</taxon>
        <taxon>Atribacterales</taxon>
        <taxon>Candidatus Caldatribacteriaceae</taxon>
        <taxon>Candidatus Caldatribacterium</taxon>
    </lineage>
</organism>
<keyword evidence="3" id="KW-1003">Cell membrane</keyword>
<keyword evidence="6 7" id="KW-0472">Membrane</keyword>
<dbReference type="PANTHER" id="PTHR33778:SF1">
    <property type="entry name" value="MAGNESIUM TRANSPORTER YHID-RELATED"/>
    <property type="match status" value="1"/>
</dbReference>
<feature type="transmembrane region" description="Helical" evidence="7">
    <location>
        <begin position="12"/>
        <end position="29"/>
    </location>
</feature>
<sequence length="221" mass="23196">MSEVSMGDTVTILLRLFAAFVAGGIIGWQRERAEKPAGLRTHILVCLGSALMTLVSVFFFGRIGSDPARITAQIVSGIGFLGAGTIFRYGSTIAGLTTAASLWATCGVGIAMGVGMFTLGFAGVGFILLVLWLLEYFEGHFLKTKGGLSIELVLRDEPGALGKVGTLLGELGVNIAAARVQREGEGRVLCLLFTHAPRGTGVVEIASALRGLSVVENLEIR</sequence>
<evidence type="ECO:0000256" key="7">
    <source>
        <dbReference type="SAM" id="Phobius"/>
    </source>
</evidence>
<accession>A0A7V3YH63</accession>